<dbReference type="Proteomes" id="UP000640335">
    <property type="component" value="Unassembled WGS sequence"/>
</dbReference>
<gene>
    <name evidence="1" type="primary">yyaC</name>
    <name evidence="1" type="ORF">H9660_13715</name>
</gene>
<sequence>MCSNILESDSLFQNSYIDIGEFLYNNLSSILNDNKSIIFICIGTDRCTGDSLGPLVGYKIKKTIKNLPKNIYIYGSLESPIHAQNLVEIIDKINFNFNNPYIIAIDSCLGKTNNIGKVFIRNKPILPGLALNKDLPPIGNLSITGIVNISGNYEFIILQNTRLYTIMTLADCISKGIIYFINKVSNNLENLSLNSK</sequence>
<dbReference type="RefSeq" id="WP_191750949.1">
    <property type="nucleotide sequence ID" value="NZ_JACSQZ010000066.1"/>
</dbReference>
<comment type="caution">
    <text evidence="1">The sequence shown here is derived from an EMBL/GenBank/DDBJ whole genome shotgun (WGS) entry which is preliminary data.</text>
</comment>
<proteinExistence type="predicted"/>
<dbReference type="GO" id="GO:0008233">
    <property type="term" value="F:peptidase activity"/>
    <property type="evidence" value="ECO:0007669"/>
    <property type="project" value="UniProtKB-KW"/>
</dbReference>
<dbReference type="InterPro" id="IPR023430">
    <property type="entry name" value="Pept_HybD-like_dom_sf"/>
</dbReference>
<reference evidence="1 2" key="1">
    <citation type="submission" date="2020-08" db="EMBL/GenBank/DDBJ databases">
        <title>A Genomic Blueprint of the Chicken Gut Microbiome.</title>
        <authorList>
            <person name="Gilroy R."/>
            <person name="Ravi A."/>
            <person name="Getino M."/>
            <person name="Pursley I."/>
            <person name="Horton D.L."/>
            <person name="Alikhan N.-F."/>
            <person name="Baker D."/>
            <person name="Gharbi K."/>
            <person name="Hall N."/>
            <person name="Watson M."/>
            <person name="Adriaenssens E.M."/>
            <person name="Foster-Nyarko E."/>
            <person name="Jarju S."/>
            <person name="Secka A."/>
            <person name="Antonio M."/>
            <person name="Oren A."/>
            <person name="Chaudhuri R."/>
            <person name="La Ragione R.M."/>
            <person name="Hildebrand F."/>
            <person name="Pallen M.J."/>
        </authorList>
    </citation>
    <scope>NUCLEOTIDE SEQUENCE [LARGE SCALE GENOMIC DNA]</scope>
    <source>
        <strain evidence="1 2">Sa3CUN1</strain>
    </source>
</reference>
<evidence type="ECO:0000313" key="1">
    <source>
        <dbReference type="EMBL" id="MBD7916202.1"/>
    </source>
</evidence>
<name>A0ABR8Q6Z6_9CLOT</name>
<dbReference type="EMBL" id="JACSQZ010000066">
    <property type="protein sequence ID" value="MBD7916202.1"/>
    <property type="molecule type" value="Genomic_DNA"/>
</dbReference>
<keyword evidence="1" id="KW-0645">Protease</keyword>
<evidence type="ECO:0000313" key="2">
    <source>
        <dbReference type="Proteomes" id="UP000640335"/>
    </source>
</evidence>
<organism evidence="1 2">
    <name type="scientific">Clostridium gallinarum</name>
    <dbReference type="NCBI Taxonomy" id="2762246"/>
    <lineage>
        <taxon>Bacteria</taxon>
        <taxon>Bacillati</taxon>
        <taxon>Bacillota</taxon>
        <taxon>Clostridia</taxon>
        <taxon>Eubacteriales</taxon>
        <taxon>Clostridiaceae</taxon>
        <taxon>Clostridium</taxon>
    </lineage>
</organism>
<keyword evidence="1" id="KW-0378">Hydrolase</keyword>
<dbReference type="NCBIfam" id="TIGR02841">
    <property type="entry name" value="spore_YyaC"/>
    <property type="match status" value="1"/>
</dbReference>
<dbReference type="InterPro" id="IPR009665">
    <property type="entry name" value="YyaC"/>
</dbReference>
<dbReference type="SUPFAM" id="SSF53163">
    <property type="entry name" value="HybD-like"/>
    <property type="match status" value="1"/>
</dbReference>
<dbReference type="Pfam" id="PF06866">
    <property type="entry name" value="DUF1256"/>
    <property type="match status" value="1"/>
</dbReference>
<protein>
    <submittedName>
        <fullName evidence="1">Spore protease YyaC</fullName>
    </submittedName>
</protein>
<accession>A0ABR8Q6Z6</accession>
<keyword evidence="2" id="KW-1185">Reference proteome</keyword>
<dbReference type="GO" id="GO:0006508">
    <property type="term" value="P:proteolysis"/>
    <property type="evidence" value="ECO:0007669"/>
    <property type="project" value="UniProtKB-KW"/>
</dbReference>